<gene>
    <name evidence="8" type="ORF">IMG5_071780</name>
</gene>
<dbReference type="InterPro" id="IPR001563">
    <property type="entry name" value="Peptidase_S10"/>
</dbReference>
<proteinExistence type="inferred from homology"/>
<dbReference type="GO" id="GO:0004185">
    <property type="term" value="F:serine-type carboxypeptidase activity"/>
    <property type="evidence" value="ECO:0007669"/>
    <property type="project" value="UniProtKB-UniRule"/>
</dbReference>
<name>G0QPV7_ICHMU</name>
<dbReference type="PROSITE" id="PS00560">
    <property type="entry name" value="CARBOXYPEPT_SER_HIS"/>
    <property type="match status" value="1"/>
</dbReference>
<dbReference type="InParanoid" id="G0QPV7"/>
<keyword evidence="2 7" id="KW-0121">Carboxypeptidase</keyword>
<dbReference type="PANTHER" id="PTHR11802:SF113">
    <property type="entry name" value="SERINE CARBOXYPEPTIDASE CTSA-4.1"/>
    <property type="match status" value="1"/>
</dbReference>
<evidence type="ECO:0000256" key="1">
    <source>
        <dbReference type="ARBA" id="ARBA00009431"/>
    </source>
</evidence>
<dbReference type="RefSeq" id="XP_004036721.1">
    <property type="nucleotide sequence ID" value="XM_004036673.1"/>
</dbReference>
<dbReference type="GeneID" id="14908906"/>
<evidence type="ECO:0000256" key="7">
    <source>
        <dbReference type="RuleBase" id="RU361156"/>
    </source>
</evidence>
<evidence type="ECO:0000256" key="4">
    <source>
        <dbReference type="ARBA" id="ARBA00022729"/>
    </source>
</evidence>
<keyword evidence="4" id="KW-0732">Signal</keyword>
<evidence type="ECO:0000256" key="2">
    <source>
        <dbReference type="ARBA" id="ARBA00022645"/>
    </source>
</evidence>
<sequence length="380" mass="44073">MFYWHFESRSDSQKDPLVFWLTGGPGCSSVTALFAENGPYKIRDDLNLTKNPYSWNEHSNIVYVDQPVGTGFSKAGLNEFVVDENGVAADFFQFLQDFYTLFPQYAGREMFVTGESYAGHYIPAITAKIVTEKDTRMNLVGVAIGNGLVDPYNQYQEYVNYAYENNLIGNIQYVLLKGAFYICKQMIKYNIPFVLTMKECQMSVEAIMGNPMKPKFNKYDIREKCDVPPRCYDFSQISKFLMRQDVIGLLGVQGRQWANCKDDVRRALYTDWMLNLSPKITLLLDIKINILVYTGDKDFICNWRGGEKWTNNVQWAKKEEFQKAEYKKWYSFGEIKSVDNLHFLRVYDAGHMVPMNKPEASLKMINQFYSNIYLTILQIP</sequence>
<dbReference type="Proteomes" id="UP000008983">
    <property type="component" value="Unassembled WGS sequence"/>
</dbReference>
<organism evidence="8 9">
    <name type="scientific">Ichthyophthirius multifiliis</name>
    <name type="common">White spot disease agent</name>
    <name type="synonym">Ich</name>
    <dbReference type="NCBI Taxonomy" id="5932"/>
    <lineage>
        <taxon>Eukaryota</taxon>
        <taxon>Sar</taxon>
        <taxon>Alveolata</taxon>
        <taxon>Ciliophora</taxon>
        <taxon>Intramacronucleata</taxon>
        <taxon>Oligohymenophorea</taxon>
        <taxon>Hymenostomatida</taxon>
        <taxon>Ophryoglenina</taxon>
        <taxon>Ichthyophthirius</taxon>
    </lineage>
</organism>
<evidence type="ECO:0000256" key="5">
    <source>
        <dbReference type="ARBA" id="ARBA00022801"/>
    </source>
</evidence>
<dbReference type="EC" id="3.4.16.-" evidence="7"/>
<keyword evidence="5 7" id="KW-0378">Hydrolase</keyword>
<dbReference type="GO" id="GO:0006508">
    <property type="term" value="P:proteolysis"/>
    <property type="evidence" value="ECO:0007669"/>
    <property type="project" value="UniProtKB-KW"/>
</dbReference>
<dbReference type="ESTHER" id="ichmg-g0qpv7">
    <property type="family name" value="Carboxypeptidase_S10"/>
</dbReference>
<keyword evidence="3 7" id="KW-0645">Protease</keyword>
<dbReference type="AlphaFoldDB" id="G0QPV7"/>
<dbReference type="OMA" id="TSCDDTV"/>
<dbReference type="Pfam" id="PF00450">
    <property type="entry name" value="Peptidase_S10"/>
    <property type="match status" value="1"/>
</dbReference>
<dbReference type="Gene3D" id="1.10.287.410">
    <property type="match status" value="1"/>
</dbReference>
<dbReference type="MEROPS" id="S10.009"/>
<keyword evidence="9" id="KW-1185">Reference proteome</keyword>
<dbReference type="EMBL" id="GL983583">
    <property type="protein sequence ID" value="EGR32735.1"/>
    <property type="molecule type" value="Genomic_DNA"/>
</dbReference>
<dbReference type="SUPFAM" id="SSF53474">
    <property type="entry name" value="alpha/beta-Hydrolases"/>
    <property type="match status" value="1"/>
</dbReference>
<dbReference type="InterPro" id="IPR029058">
    <property type="entry name" value="AB_hydrolase_fold"/>
</dbReference>
<accession>G0QPV7</accession>
<protein>
    <recommendedName>
        <fullName evidence="7">Carboxypeptidase</fullName>
        <ecNumber evidence="7">3.4.16.-</ecNumber>
    </recommendedName>
</protein>
<reference evidence="8 9" key="1">
    <citation type="submission" date="2011-07" db="EMBL/GenBank/DDBJ databases">
        <authorList>
            <person name="Coyne R."/>
            <person name="Brami D."/>
            <person name="Johnson J."/>
            <person name="Hostetler J."/>
            <person name="Hannick L."/>
            <person name="Clark T."/>
            <person name="Cassidy-Hanley D."/>
            <person name="Inman J."/>
        </authorList>
    </citation>
    <scope>NUCLEOTIDE SEQUENCE [LARGE SCALE GENOMIC DNA]</scope>
    <source>
        <strain evidence="8 9">G5</strain>
    </source>
</reference>
<dbReference type="PROSITE" id="PS00131">
    <property type="entry name" value="CARBOXYPEPT_SER_SER"/>
    <property type="match status" value="1"/>
</dbReference>
<dbReference type="STRING" id="857967.G0QPV7"/>
<evidence type="ECO:0000313" key="8">
    <source>
        <dbReference type="EMBL" id="EGR32735.1"/>
    </source>
</evidence>
<dbReference type="eggNOG" id="KOG1282">
    <property type="taxonomic scope" value="Eukaryota"/>
</dbReference>
<dbReference type="InterPro" id="IPR018202">
    <property type="entry name" value="Ser_caboxypep_ser_AS"/>
</dbReference>
<evidence type="ECO:0000313" key="9">
    <source>
        <dbReference type="Proteomes" id="UP000008983"/>
    </source>
</evidence>
<evidence type="ECO:0000256" key="3">
    <source>
        <dbReference type="ARBA" id="ARBA00022670"/>
    </source>
</evidence>
<dbReference type="Gene3D" id="3.40.50.1820">
    <property type="entry name" value="alpha/beta hydrolase"/>
    <property type="match status" value="1"/>
</dbReference>
<dbReference type="OrthoDB" id="443318at2759"/>
<dbReference type="PRINTS" id="PR00724">
    <property type="entry name" value="CRBOXYPTASEC"/>
</dbReference>
<evidence type="ECO:0000256" key="6">
    <source>
        <dbReference type="ARBA" id="ARBA00023180"/>
    </source>
</evidence>
<keyword evidence="6" id="KW-0325">Glycoprotein</keyword>
<comment type="similarity">
    <text evidence="1 7">Belongs to the peptidase S10 family.</text>
</comment>
<dbReference type="InterPro" id="IPR033124">
    <property type="entry name" value="Ser_caboxypep_his_AS"/>
</dbReference>
<dbReference type="PANTHER" id="PTHR11802">
    <property type="entry name" value="SERINE PROTEASE FAMILY S10 SERINE CARBOXYPEPTIDASE"/>
    <property type="match status" value="1"/>
</dbReference>